<dbReference type="EMBL" id="MHRJ01000024">
    <property type="protein sequence ID" value="OHA22536.1"/>
    <property type="molecule type" value="Genomic_DNA"/>
</dbReference>
<protein>
    <recommendedName>
        <fullName evidence="3">Transcriptional regulator</fullName>
    </recommendedName>
</protein>
<dbReference type="AlphaFoldDB" id="A0A1G2MF58"/>
<comment type="caution">
    <text evidence="1">The sequence shown here is derived from an EMBL/GenBank/DDBJ whole genome shotgun (WGS) entry which is preliminary data.</text>
</comment>
<dbReference type="Proteomes" id="UP000176493">
    <property type="component" value="Unassembled WGS sequence"/>
</dbReference>
<evidence type="ECO:0000313" key="1">
    <source>
        <dbReference type="EMBL" id="OHA22536.1"/>
    </source>
</evidence>
<gene>
    <name evidence="1" type="ORF">A2W52_03750</name>
</gene>
<proteinExistence type="predicted"/>
<organism evidence="1 2">
    <name type="scientific">Candidatus Taylorbacteria bacterium RIFCSPHIGHO2_02_49_25</name>
    <dbReference type="NCBI Taxonomy" id="1802305"/>
    <lineage>
        <taxon>Bacteria</taxon>
        <taxon>Candidatus Tayloriibacteriota</taxon>
    </lineage>
</organism>
<evidence type="ECO:0008006" key="3">
    <source>
        <dbReference type="Google" id="ProtNLM"/>
    </source>
</evidence>
<sequence length="224" mass="25526">MDVLGKLFGSENKVKTLRLFLFNPETPFTAEAVAGRIRGGLYTARQELSTLRQIRLIRNKFFFARVAKRNRGKHGKRTLVRKKVSGFVLNASFPYLQELRRLLLNTSLVKGDEIARRFSSTGKIKLLIIAGTFIQDPESRLDILIVGDHLRRSSVEHRMKTLESEIGKELQYAAFETGEFNYRLGLYDKLVRDVLDYPHVVVLDKLGLPPVELGRKPSTLTAEP</sequence>
<name>A0A1G2MF58_9BACT</name>
<accession>A0A1G2MF58</accession>
<reference evidence="1 2" key="1">
    <citation type="journal article" date="2016" name="Nat. Commun.">
        <title>Thousands of microbial genomes shed light on interconnected biogeochemical processes in an aquifer system.</title>
        <authorList>
            <person name="Anantharaman K."/>
            <person name="Brown C.T."/>
            <person name="Hug L.A."/>
            <person name="Sharon I."/>
            <person name="Castelle C.J."/>
            <person name="Probst A.J."/>
            <person name="Thomas B.C."/>
            <person name="Singh A."/>
            <person name="Wilkins M.J."/>
            <person name="Karaoz U."/>
            <person name="Brodie E.L."/>
            <person name="Williams K.H."/>
            <person name="Hubbard S.S."/>
            <person name="Banfield J.F."/>
        </authorList>
    </citation>
    <scope>NUCLEOTIDE SEQUENCE [LARGE SCALE GENOMIC DNA]</scope>
</reference>
<evidence type="ECO:0000313" key="2">
    <source>
        <dbReference type="Proteomes" id="UP000176493"/>
    </source>
</evidence>